<evidence type="ECO:0000256" key="13">
    <source>
        <dbReference type="ARBA" id="ARBA00049360"/>
    </source>
</evidence>
<dbReference type="PRINTS" id="PR00417">
    <property type="entry name" value="PRTPISMRASEI"/>
</dbReference>
<comment type="domain">
    <text evidence="14">Introduction of positive supercoils requires the cooperation of both domains. The helicase-like domain probably does not directly unwind DNA, but more likely acts by driving ATP-dependent conformational changes within the whole enzyme. A beta hairpin in the 'latch' region of the N-terminal domain plays a regulatory role in the enzyme, repressing topoisomerase activity in the absence of ATP and preventing the enzyme from acting as an ATP-independent relaxing enzyme; it also helps to coordinate nucleotide hydrolysis by the ATPase domain with the supercoiling activity of the topoisomerase domain.</text>
</comment>
<keyword evidence="6 14" id="KW-0863">Zinc-finger</keyword>
<dbReference type="EC" id="5.6.2.-" evidence="14"/>
<dbReference type="RefSeq" id="WP_174629248.1">
    <property type="nucleotide sequence ID" value="NZ_CP049074.1"/>
</dbReference>
<evidence type="ECO:0000256" key="7">
    <source>
        <dbReference type="ARBA" id="ARBA00022833"/>
    </source>
</evidence>
<evidence type="ECO:0000256" key="12">
    <source>
        <dbReference type="ARBA" id="ARBA00043976"/>
    </source>
</evidence>
<evidence type="ECO:0000256" key="14">
    <source>
        <dbReference type="HAMAP-Rule" id="MF_01125"/>
    </source>
</evidence>
<evidence type="ECO:0000256" key="4">
    <source>
        <dbReference type="ARBA" id="ARBA00022723"/>
    </source>
</evidence>
<evidence type="ECO:0000259" key="16">
    <source>
        <dbReference type="PROSITE" id="PS50880"/>
    </source>
</evidence>
<dbReference type="GO" id="GO:0016787">
    <property type="term" value="F:hydrolase activity"/>
    <property type="evidence" value="ECO:0007669"/>
    <property type="project" value="UniProtKB-KW"/>
</dbReference>
<keyword evidence="8 14" id="KW-0067">ATP-binding</keyword>
<feature type="domain" description="Topo IA-type catalytic" evidence="19">
    <location>
        <begin position="751"/>
        <end position="1140"/>
    </location>
</feature>
<dbReference type="PROSITE" id="PS52039">
    <property type="entry name" value="TOPO_IA_2"/>
    <property type="match status" value="1"/>
</dbReference>
<dbReference type="Pfam" id="PF00270">
    <property type="entry name" value="DEAD"/>
    <property type="match status" value="1"/>
</dbReference>
<dbReference type="InterPro" id="IPR011545">
    <property type="entry name" value="DEAD/DEAH_box_helicase_dom"/>
</dbReference>
<comment type="similarity">
    <text evidence="12 14">In the N-terminal section; belongs to the DEAD box helicase family. DDVD subfamily.</text>
</comment>
<protein>
    <recommendedName>
        <fullName evidence="14 15">Reverse gyrase</fullName>
        <ecNumber evidence="14">5.6.2.-</ecNumber>
    </recommendedName>
</protein>
<dbReference type="SMART" id="SM00436">
    <property type="entry name" value="TOP1Bc"/>
    <property type="match status" value="1"/>
</dbReference>
<dbReference type="InterPro" id="IPR013826">
    <property type="entry name" value="Topo_IA_cen_sub3"/>
</dbReference>
<comment type="similarity">
    <text evidence="14">In the C-terminal section; belongs to the type IA topoisomerase family.</text>
</comment>
<dbReference type="GeneID" id="55640751"/>
<evidence type="ECO:0000259" key="19">
    <source>
        <dbReference type="PROSITE" id="PS52039"/>
    </source>
</evidence>
<evidence type="ECO:0000313" key="21">
    <source>
        <dbReference type="Proteomes" id="UP000509301"/>
    </source>
</evidence>
<dbReference type="PANTHER" id="PTHR43505:SF1">
    <property type="entry name" value="REVERSE GYRASE"/>
    <property type="match status" value="1"/>
</dbReference>
<dbReference type="HAMAP" id="MF_01125">
    <property type="entry name" value="Reverse_gyrase"/>
    <property type="match status" value="1"/>
</dbReference>
<dbReference type="NCBIfam" id="TIGR01054">
    <property type="entry name" value="rgy"/>
    <property type="match status" value="1"/>
</dbReference>
<evidence type="ECO:0000259" key="18">
    <source>
        <dbReference type="PROSITE" id="PS52036"/>
    </source>
</evidence>
<dbReference type="InterPro" id="IPR005736">
    <property type="entry name" value="Reverse_gyrase"/>
</dbReference>
<dbReference type="Pfam" id="PF17915">
    <property type="entry name" value="zf_Rg"/>
    <property type="match status" value="1"/>
</dbReference>
<comment type="function">
    <text evidence="14">Modifies the topological state of DNA by introducing positive supercoils in an ATP-dependent process, increasing the linking number in steps of +1. Binds to single-stranded DNA, transiently cleaves and then rejoins the ends, introducing a positive supercoil in the process. The scissile phosphodiester is attacked by the catalytic tyrosine of the enzyme, resulting in the formation of a DNA-(5'-phosphotyrosyl)-enzyme intermediate. Probably involved in rewinding DNA strands in regions of the chromosome that have opened up to allow replication, transcription, DNA repair and/or for DNA protection.</text>
</comment>
<dbReference type="CDD" id="cd00186">
    <property type="entry name" value="TOP1Ac"/>
    <property type="match status" value="1"/>
</dbReference>
<keyword evidence="14 20" id="KW-0378">Hydrolase</keyword>
<keyword evidence="21" id="KW-1185">Reference proteome</keyword>
<dbReference type="Gene3D" id="1.10.290.10">
    <property type="entry name" value="Topoisomerase I, domain 4"/>
    <property type="match status" value="1"/>
</dbReference>
<dbReference type="InterPro" id="IPR023405">
    <property type="entry name" value="Topo_IA_core_domain"/>
</dbReference>
<comment type="subcellular location">
    <subcellularLocation>
        <location evidence="1 14">Cytoplasm</location>
    </subcellularLocation>
</comment>
<keyword evidence="4 14" id="KW-0479">Metal-binding</keyword>
<keyword evidence="3 14" id="KW-0963">Cytoplasm</keyword>
<keyword evidence="7 14" id="KW-0862">Zinc</keyword>
<comment type="function">
    <text evidence="15">Modifies the topological state of DNA by introducing positive supercoils in an ATP-dependent process, increasing the linking number in steps of +1. Binds to single-stranded DNA, transiently cleaves and then rejoins the ends, introducing a positive supercoil in the process. The scissile phosphodiester is attacked by the catalytic tyrosine of the enzyme, resulting in the formation of a DNA-(5'-phosphotyrosyl)-enzyme intermediate. Involved in rewinding DNA strands in regions of the chromosome that have opened up to allow replication, transcription, DNA repair and/or for DNA protection.</text>
</comment>
<dbReference type="Pfam" id="PF01751">
    <property type="entry name" value="Toprim"/>
    <property type="match status" value="1"/>
</dbReference>
<dbReference type="GO" id="GO:0008270">
    <property type="term" value="F:zinc ion binding"/>
    <property type="evidence" value="ECO:0007669"/>
    <property type="project" value="UniProtKB-UniRule"/>
</dbReference>
<organism evidence="20 21">
    <name type="scientific">Metallosphaera tengchongensis</name>
    <dbReference type="NCBI Taxonomy" id="1532350"/>
    <lineage>
        <taxon>Archaea</taxon>
        <taxon>Thermoproteota</taxon>
        <taxon>Thermoprotei</taxon>
        <taxon>Sulfolobales</taxon>
        <taxon>Sulfolobaceae</taxon>
        <taxon>Metallosphaera</taxon>
    </lineage>
</organism>
<dbReference type="SMART" id="SM00487">
    <property type="entry name" value="DEXDc"/>
    <property type="match status" value="1"/>
</dbReference>
<dbReference type="InterPro" id="IPR003601">
    <property type="entry name" value="Topo_IA_2"/>
</dbReference>
<dbReference type="Gene3D" id="1.10.460.10">
    <property type="entry name" value="Topoisomerase I, domain 2"/>
    <property type="match status" value="1"/>
</dbReference>
<dbReference type="PROSITE" id="PS51192">
    <property type="entry name" value="HELICASE_ATP_BIND_1"/>
    <property type="match status" value="1"/>
</dbReference>
<accession>A0A6N0NVC6</accession>
<dbReference type="GO" id="GO:0008094">
    <property type="term" value="F:ATP-dependent activity, acting on DNA"/>
    <property type="evidence" value="ECO:0007669"/>
    <property type="project" value="UniProtKB-UniRule"/>
</dbReference>
<evidence type="ECO:0000256" key="9">
    <source>
        <dbReference type="ARBA" id="ARBA00023029"/>
    </source>
</evidence>
<dbReference type="Pfam" id="PF01131">
    <property type="entry name" value="Topoisom_bac"/>
    <property type="match status" value="1"/>
</dbReference>
<evidence type="ECO:0000256" key="5">
    <source>
        <dbReference type="ARBA" id="ARBA00022741"/>
    </source>
</evidence>
<dbReference type="SMART" id="SM00437">
    <property type="entry name" value="TOP1Ac"/>
    <property type="match status" value="1"/>
</dbReference>
<feature type="domain" description="Helicase ATP-binding" evidence="17">
    <location>
        <begin position="97"/>
        <end position="284"/>
    </location>
</feature>
<dbReference type="Gene3D" id="2.60.510.20">
    <property type="match status" value="1"/>
</dbReference>
<evidence type="ECO:0000256" key="3">
    <source>
        <dbReference type="ARBA" id="ARBA00022490"/>
    </source>
</evidence>
<dbReference type="KEGG" id="mten:GWK48_02350"/>
<feature type="domain" description="Toprim" evidence="16">
    <location>
        <begin position="573"/>
        <end position="735"/>
    </location>
</feature>
<dbReference type="GO" id="GO:0160097">
    <property type="term" value="F:reverse gyrase activity"/>
    <property type="evidence" value="ECO:0007669"/>
    <property type="project" value="UniProtKB-UniRule"/>
</dbReference>
<evidence type="ECO:0000259" key="17">
    <source>
        <dbReference type="PROSITE" id="PS51192"/>
    </source>
</evidence>
<dbReference type="GO" id="GO:0006265">
    <property type="term" value="P:DNA topological change"/>
    <property type="evidence" value="ECO:0007669"/>
    <property type="project" value="UniProtKB-UniRule"/>
</dbReference>
<gene>
    <name evidence="14 20" type="primary">rgy</name>
    <name evidence="20" type="ORF">GWK48_02350</name>
</gene>
<keyword evidence="11 14" id="KW-0413">Isomerase</keyword>
<dbReference type="PROSITE" id="PS52036">
    <property type="entry name" value="ZF_RG_N"/>
    <property type="match status" value="1"/>
</dbReference>
<dbReference type="SUPFAM" id="SSF52540">
    <property type="entry name" value="P-loop containing nucleoside triphosphate hydrolases"/>
    <property type="match status" value="2"/>
</dbReference>
<dbReference type="Proteomes" id="UP000509301">
    <property type="component" value="Chromosome"/>
</dbReference>
<dbReference type="InterPro" id="IPR013824">
    <property type="entry name" value="Topo_IA_cen_sub1"/>
</dbReference>
<dbReference type="CDD" id="cd18798">
    <property type="entry name" value="SF2_C_reverse_gyrase"/>
    <property type="match status" value="1"/>
</dbReference>
<dbReference type="InterPro" id="IPR027417">
    <property type="entry name" value="P-loop_NTPase"/>
</dbReference>
<dbReference type="GO" id="GO:0005737">
    <property type="term" value="C:cytoplasm"/>
    <property type="evidence" value="ECO:0007669"/>
    <property type="project" value="UniProtKB-SubCell"/>
</dbReference>
<comment type="cofactor">
    <cofactor evidence="14">
        <name>Zn(2+)</name>
        <dbReference type="ChEBI" id="CHEBI:29105"/>
    </cofactor>
    <text evidence="14">Binds 1 or 2 zinc ions per subunit.</text>
</comment>
<name>A0A6N0NVC6_9CREN</name>
<sequence length="1149" mass="129674">MITSVFYSSCPNCQGPLEDYRALAGLPCVKCLPGDVDAYKNLKLEEKIKVVYNLLINSGKLGKYWELYYTTEMFSEVINYFKQTVGKEPWSLQRLWLRRLSERENFSLSAPTGMGKTTTLISYSTYISKGVLYVVPTKSLQEQICKKISALSQVSCGKVDPNGISVLTVSYLNKNFESVRNYRPSFVAVDDADAIIKSGKTTDKLVELMGIPKEVYEDAMKLVRLRRLLYLRENKDEVMETIASLERKITSFSGTIAQLVVASATLRPKGVKQKALRYISGFDISTAQTYARNIVDSYSSGSIEEMVEKLGSGGLILVSREYGKAKIKEIRDRLLSMGIRAQLATSGQRFLEDFSLGKTDVLVGSASYYGVAVRGIDEPKRLKYVLFYGVPKSRVKAEDSVKNPFTMLRVSRLLGVKVPEEEILTLSPAEAQAIKIALMTGQKLQGRLADTLDKLEPYLEQVQEVLKHVKGTVKGETFLLTRRGRELFLEYPDVITYLQGSGRSSRLINGGLTQGLSVVLVDDWEAFEIFKKKMNFLIQGFNPVSFNEINLEELKGEMERTRREGGNKIDVRTGLLIVESPTKAKTISKMFGFPSRRTIGGAQVYETVVVDKTNVYILDVMATRGHITDLTLEEKGYYGVELKEGRIYPLYSHLYRCISCKKVVSMPVDSCPYCGSDLISSSLSTVNAMRKLALEVDEVFIATDPDVEGEKIAFDVAVSIAPYNPRISRVKYHEVTRGGIIEALRSTSNLDQNTVNSQIVRRVEDRWVGFELSRLLKLRFGERNHGAGRVQTPVLGWIVKRTNEYKQNMGWILQVKVGNYLLREYSKEKPTIEAREAEVSILEERKDVMQPPPPFSTEDLLIEAYKWFRLPAERVMRVAQDLFESGLITYHRTDSHHVSSKGMEIAKDYLTSVNLLVHYKPRGWGSEGTHEAIRPTRPIDVEQLKREIGENPTLLSVKFSWAHFALYDLIFRRFIASQMRESEGIFRRFRINLGSKSWETELLVGMGGGFSEIYKYKLYQLPLGKVSVEVSVARGSNTRLLTYADVIKTMKDKNIGRPSTYAKTILSLLRHGYVVESKKRAVLVATKKGITAYEFLDKFPSLTSEDLTAELLTKMDMISTGSLEPASVLFSILDQLKSLKALPQSEQEI</sequence>
<evidence type="ECO:0000256" key="2">
    <source>
        <dbReference type="ARBA" id="ARBA00011245"/>
    </source>
</evidence>
<dbReference type="InterPro" id="IPR006171">
    <property type="entry name" value="TOPRIM_dom"/>
</dbReference>
<dbReference type="PANTHER" id="PTHR43505">
    <property type="entry name" value="REVERSE GYRASE"/>
    <property type="match status" value="1"/>
</dbReference>
<dbReference type="SMART" id="SM00493">
    <property type="entry name" value="TOPRIM"/>
    <property type="match status" value="1"/>
</dbReference>
<comment type="miscellaneous">
    <text evidence="14">This enzyme is the only unique feature of hyperthermophilic bacteria/archaea known and seems to be essential for adaptation to life at high temperatures. It may play a role in stabilization of DNA at high temperatures.</text>
</comment>
<dbReference type="InterPro" id="IPR003602">
    <property type="entry name" value="Topo_IA_DNA-bd_dom"/>
</dbReference>
<evidence type="ECO:0000256" key="11">
    <source>
        <dbReference type="ARBA" id="ARBA00023235"/>
    </source>
</evidence>
<dbReference type="SUPFAM" id="SSF56712">
    <property type="entry name" value="Prokaryotic type I DNA topoisomerase"/>
    <property type="match status" value="1"/>
</dbReference>
<dbReference type="EMBL" id="CP049074">
    <property type="protein sequence ID" value="QKQ99387.1"/>
    <property type="molecule type" value="Genomic_DNA"/>
</dbReference>
<dbReference type="OrthoDB" id="30963at2157"/>
<feature type="domain" description="RG N-terminal-type" evidence="18">
    <location>
        <begin position="1"/>
        <end position="38"/>
    </location>
</feature>
<dbReference type="Gene3D" id="3.40.50.300">
    <property type="entry name" value="P-loop containing nucleotide triphosphate hydrolases"/>
    <property type="match status" value="4"/>
</dbReference>
<proteinExistence type="inferred from homology"/>
<evidence type="ECO:0000313" key="20">
    <source>
        <dbReference type="EMBL" id="QKQ99387.1"/>
    </source>
</evidence>
<evidence type="ECO:0000256" key="6">
    <source>
        <dbReference type="ARBA" id="ARBA00022771"/>
    </source>
</evidence>
<dbReference type="GO" id="GO:0006260">
    <property type="term" value="P:DNA replication"/>
    <property type="evidence" value="ECO:0007669"/>
    <property type="project" value="UniProtKB-UniRule"/>
</dbReference>
<keyword evidence="10 14" id="KW-0238">DNA-binding</keyword>
<evidence type="ECO:0000256" key="8">
    <source>
        <dbReference type="ARBA" id="ARBA00022840"/>
    </source>
</evidence>
<feature type="active site" description="O-(5'-phospho-DNA)-tyrosine intermediate" evidence="14">
    <location>
        <position position="890"/>
    </location>
</feature>
<dbReference type="PROSITE" id="PS50880">
    <property type="entry name" value="TOPRIM"/>
    <property type="match status" value="1"/>
</dbReference>
<dbReference type="InterPro" id="IPR040569">
    <property type="entry name" value="Znf_Rg"/>
</dbReference>
<dbReference type="Gene3D" id="3.40.50.140">
    <property type="match status" value="1"/>
</dbReference>
<evidence type="ECO:0000256" key="15">
    <source>
        <dbReference type="RuleBase" id="RU004026"/>
    </source>
</evidence>
<reference evidence="20 21" key="1">
    <citation type="submission" date="2020-02" db="EMBL/GenBank/DDBJ databases">
        <title>Comparative genome analysis reveals the metabolism and evolution of the thermophilic archaeal genus Metallosphaera.</title>
        <authorList>
            <person name="Jiang C."/>
        </authorList>
    </citation>
    <scope>NUCLEOTIDE SEQUENCE [LARGE SCALE GENOMIC DNA]</scope>
    <source>
        <strain evidence="20 21">Ric-A</strain>
    </source>
</reference>
<comment type="catalytic activity">
    <reaction evidence="13 14 15">
        <text>ATP + H2O = ADP + phosphate + H(+)</text>
        <dbReference type="Rhea" id="RHEA:13065"/>
        <dbReference type="ChEBI" id="CHEBI:15377"/>
        <dbReference type="ChEBI" id="CHEBI:15378"/>
        <dbReference type="ChEBI" id="CHEBI:30616"/>
        <dbReference type="ChEBI" id="CHEBI:43474"/>
        <dbReference type="ChEBI" id="CHEBI:456216"/>
    </reaction>
</comment>
<dbReference type="GO" id="GO:0005524">
    <property type="term" value="F:ATP binding"/>
    <property type="evidence" value="ECO:0007669"/>
    <property type="project" value="UniProtKB-UniRule"/>
</dbReference>
<dbReference type="PROSITE" id="PS52037">
    <property type="entry name" value="ZF_RG_C"/>
    <property type="match status" value="1"/>
</dbReference>
<dbReference type="InterPro" id="IPR013497">
    <property type="entry name" value="Topo_IA_cen"/>
</dbReference>
<dbReference type="GO" id="GO:0003677">
    <property type="term" value="F:DNA binding"/>
    <property type="evidence" value="ECO:0007669"/>
    <property type="project" value="UniProtKB-UniRule"/>
</dbReference>
<dbReference type="AlphaFoldDB" id="A0A6N0NVC6"/>
<evidence type="ECO:0000256" key="10">
    <source>
        <dbReference type="ARBA" id="ARBA00023125"/>
    </source>
</evidence>
<comment type="subunit">
    <text evidence="2 14">Monomer.</text>
</comment>
<feature type="region of interest" description="Topoisomerase I" evidence="14">
    <location>
        <begin position="569"/>
        <end position="1149"/>
    </location>
</feature>
<keyword evidence="9 14" id="KW-0799">Topoisomerase</keyword>
<evidence type="ECO:0000256" key="1">
    <source>
        <dbReference type="ARBA" id="ARBA00004496"/>
    </source>
</evidence>
<feature type="binding site" evidence="14">
    <location>
        <position position="93"/>
    </location>
    <ligand>
        <name>ATP</name>
        <dbReference type="ChEBI" id="CHEBI:30616"/>
    </ligand>
</feature>
<keyword evidence="5 14" id="KW-0547">Nucleotide-binding</keyword>
<dbReference type="InterPro" id="IPR014001">
    <property type="entry name" value="Helicase_ATP-bd"/>
</dbReference>